<feature type="domain" description="EngA-type G" evidence="11">
    <location>
        <begin position="4"/>
        <end position="170"/>
    </location>
</feature>
<dbReference type="PANTHER" id="PTHR43834:SF6">
    <property type="entry name" value="GTPASE DER"/>
    <property type="match status" value="1"/>
</dbReference>
<dbReference type="Pfam" id="PF14714">
    <property type="entry name" value="KH_dom-like"/>
    <property type="match status" value="1"/>
</dbReference>
<keyword evidence="4 10" id="KW-0677">Repeat</keyword>
<evidence type="ECO:0000256" key="7">
    <source>
        <dbReference type="ARBA" id="ARBA00032345"/>
    </source>
</evidence>
<dbReference type="Proteomes" id="UP001314796">
    <property type="component" value="Unassembled WGS sequence"/>
</dbReference>
<reference evidence="12 13" key="1">
    <citation type="submission" date="2021-01" db="EMBL/GenBank/DDBJ databases">
        <title>Genomic Encyclopedia of Type Strains, Phase IV (KMG-IV): sequencing the most valuable type-strain genomes for metagenomic binning, comparative biology and taxonomic classification.</title>
        <authorList>
            <person name="Goeker M."/>
        </authorList>
    </citation>
    <scope>NUCLEOTIDE SEQUENCE [LARGE SCALE GENOMIC DNA]</scope>
    <source>
        <strain evidence="12 13">DSM 25890</strain>
    </source>
</reference>
<sequence length="443" mass="49914">MAKPVVAVVGRPNVGKSTLFNRIAGKRISIVEDEPGVTRDRIYTEVEWLDWKFTLIDTGGIEPESQELIPAQMRRQAELAMETADVIVFMVDGRDGLTSSDREVASMLRKSHKPIVLTLNKVDNPGQGPSEHFYEFYELGLGEPIEISSALALGIGDLLDEVVEHFPDHAKLEEDDEKIKVAIIGKPNVGKSSIINRILGENRVIVSDIAGTTRDAIDTPFTDGEDHYVLIDTAGIRRRSRIKENIEKYSVIRSFTAVERADVCLLVIDAAEGVTEQDKKIAGYSHENGKGMIIVVNKWDVIEKDNHTMNKFIKMIRDELSYLEYAPIMFVSALTGQRMNTILDKVKYVANQNAMRIPTGSLNEIIGEATLLNQPPSDKGKRLKIFYATQATVKPPTFILFINDKELMHFSYQRYIENRIRENYGFEGTPIRFILREKAKGDQ</sequence>
<dbReference type="NCBIfam" id="TIGR00231">
    <property type="entry name" value="small_GTP"/>
    <property type="match status" value="2"/>
</dbReference>
<dbReference type="InterPro" id="IPR031166">
    <property type="entry name" value="G_ENGA"/>
</dbReference>
<feature type="binding site" evidence="8">
    <location>
        <begin position="185"/>
        <end position="192"/>
    </location>
    <ligand>
        <name>GTP</name>
        <dbReference type="ChEBI" id="CHEBI:37565"/>
        <label>2</label>
    </ligand>
</feature>
<feature type="binding site" evidence="8">
    <location>
        <begin position="297"/>
        <end position="300"/>
    </location>
    <ligand>
        <name>GTP</name>
        <dbReference type="ChEBI" id="CHEBI:37565"/>
        <label>2</label>
    </ligand>
</feature>
<evidence type="ECO:0000256" key="10">
    <source>
        <dbReference type="RuleBase" id="RU004481"/>
    </source>
</evidence>
<dbReference type="InterPro" id="IPR027417">
    <property type="entry name" value="P-loop_NTPase"/>
</dbReference>
<evidence type="ECO:0000256" key="1">
    <source>
        <dbReference type="ARBA" id="ARBA00008279"/>
    </source>
</evidence>
<keyword evidence="6 8" id="KW-0342">GTP-binding</keyword>
<gene>
    <name evidence="8" type="primary">der</name>
    <name evidence="12" type="ORF">JOC73_001077</name>
</gene>
<comment type="function">
    <text evidence="8 10">GTPase that plays an essential role in the late steps of ribosome biogenesis.</text>
</comment>
<dbReference type="PANTHER" id="PTHR43834">
    <property type="entry name" value="GTPASE DER"/>
    <property type="match status" value="1"/>
</dbReference>
<dbReference type="HAMAP" id="MF_00195">
    <property type="entry name" value="GTPase_Der"/>
    <property type="match status" value="1"/>
</dbReference>
<evidence type="ECO:0000256" key="3">
    <source>
        <dbReference type="ARBA" id="ARBA00022517"/>
    </source>
</evidence>
<name>A0ABS2NNM9_9FIRM</name>
<protein>
    <recommendedName>
        <fullName evidence="2 8">GTPase Der</fullName>
    </recommendedName>
    <alternativeName>
        <fullName evidence="7 8">GTP-binding protein EngA</fullName>
    </alternativeName>
</protein>
<dbReference type="InterPro" id="IPR016484">
    <property type="entry name" value="GTPase_Der"/>
</dbReference>
<evidence type="ECO:0000256" key="2">
    <source>
        <dbReference type="ARBA" id="ARBA00020953"/>
    </source>
</evidence>
<evidence type="ECO:0000259" key="11">
    <source>
        <dbReference type="PROSITE" id="PS51712"/>
    </source>
</evidence>
<proteinExistence type="inferred from homology"/>
<dbReference type="SUPFAM" id="SSF52540">
    <property type="entry name" value="P-loop containing nucleoside triphosphate hydrolases"/>
    <property type="match status" value="2"/>
</dbReference>
<evidence type="ECO:0000313" key="12">
    <source>
        <dbReference type="EMBL" id="MBM7614565.1"/>
    </source>
</evidence>
<dbReference type="NCBIfam" id="TIGR03594">
    <property type="entry name" value="GTPase_EngA"/>
    <property type="match status" value="1"/>
</dbReference>
<dbReference type="PRINTS" id="PR00326">
    <property type="entry name" value="GTP1OBG"/>
</dbReference>
<dbReference type="CDD" id="cd01894">
    <property type="entry name" value="EngA1"/>
    <property type="match status" value="1"/>
</dbReference>
<keyword evidence="5 8" id="KW-0547">Nucleotide-binding</keyword>
<evidence type="ECO:0000313" key="13">
    <source>
        <dbReference type="Proteomes" id="UP001314796"/>
    </source>
</evidence>
<accession>A0ABS2NNM9</accession>
<comment type="similarity">
    <text evidence="1 8 9 10">Belongs to the TRAFAC class TrmE-Era-EngA-EngB-Septin-like GTPase superfamily. EngA (Der) GTPase family.</text>
</comment>
<evidence type="ECO:0000256" key="4">
    <source>
        <dbReference type="ARBA" id="ARBA00022737"/>
    </source>
</evidence>
<keyword evidence="3 8" id="KW-0690">Ribosome biogenesis</keyword>
<dbReference type="PROSITE" id="PS51712">
    <property type="entry name" value="G_ENGA"/>
    <property type="match status" value="2"/>
</dbReference>
<feature type="binding site" evidence="8">
    <location>
        <begin position="232"/>
        <end position="236"/>
    </location>
    <ligand>
        <name>GTP</name>
        <dbReference type="ChEBI" id="CHEBI:37565"/>
        <label>2</label>
    </ligand>
</feature>
<feature type="binding site" evidence="8">
    <location>
        <begin position="57"/>
        <end position="61"/>
    </location>
    <ligand>
        <name>GTP</name>
        <dbReference type="ChEBI" id="CHEBI:37565"/>
        <label>1</label>
    </ligand>
</feature>
<feature type="binding site" evidence="8">
    <location>
        <begin position="120"/>
        <end position="123"/>
    </location>
    <ligand>
        <name>GTP</name>
        <dbReference type="ChEBI" id="CHEBI:37565"/>
        <label>1</label>
    </ligand>
</feature>
<dbReference type="Pfam" id="PF01926">
    <property type="entry name" value="MMR_HSR1"/>
    <property type="match status" value="2"/>
</dbReference>
<comment type="subunit">
    <text evidence="8">Associates with the 50S ribosomal subunit.</text>
</comment>
<evidence type="ECO:0000256" key="8">
    <source>
        <dbReference type="HAMAP-Rule" id="MF_00195"/>
    </source>
</evidence>
<dbReference type="CDD" id="cd01895">
    <property type="entry name" value="EngA2"/>
    <property type="match status" value="1"/>
</dbReference>
<dbReference type="PIRSF" id="PIRSF006485">
    <property type="entry name" value="GTP-binding_EngA"/>
    <property type="match status" value="1"/>
</dbReference>
<dbReference type="InterPro" id="IPR015946">
    <property type="entry name" value="KH_dom-like_a/b"/>
</dbReference>
<feature type="domain" description="EngA-type G" evidence="11">
    <location>
        <begin position="179"/>
        <end position="354"/>
    </location>
</feature>
<evidence type="ECO:0000256" key="6">
    <source>
        <dbReference type="ARBA" id="ARBA00023134"/>
    </source>
</evidence>
<evidence type="ECO:0000256" key="9">
    <source>
        <dbReference type="PROSITE-ProRule" id="PRU01049"/>
    </source>
</evidence>
<dbReference type="RefSeq" id="WP_204401116.1">
    <property type="nucleotide sequence ID" value="NZ_JAFBEE010000005.1"/>
</dbReference>
<evidence type="ECO:0000256" key="5">
    <source>
        <dbReference type="ARBA" id="ARBA00022741"/>
    </source>
</evidence>
<organism evidence="12 13">
    <name type="scientific">Alkaliphilus hydrothermalis</name>
    <dbReference type="NCBI Taxonomy" id="1482730"/>
    <lineage>
        <taxon>Bacteria</taxon>
        <taxon>Bacillati</taxon>
        <taxon>Bacillota</taxon>
        <taxon>Clostridia</taxon>
        <taxon>Peptostreptococcales</taxon>
        <taxon>Natronincolaceae</taxon>
        <taxon>Alkaliphilus</taxon>
    </lineage>
</organism>
<dbReference type="InterPro" id="IPR032859">
    <property type="entry name" value="KH_dom-like"/>
</dbReference>
<dbReference type="Gene3D" id="3.40.50.300">
    <property type="entry name" value="P-loop containing nucleotide triphosphate hydrolases"/>
    <property type="match status" value="2"/>
</dbReference>
<feature type="binding site" evidence="8">
    <location>
        <begin position="10"/>
        <end position="17"/>
    </location>
    <ligand>
        <name>GTP</name>
        <dbReference type="ChEBI" id="CHEBI:37565"/>
        <label>1</label>
    </ligand>
</feature>
<dbReference type="EMBL" id="JAFBEE010000005">
    <property type="protein sequence ID" value="MBM7614565.1"/>
    <property type="molecule type" value="Genomic_DNA"/>
</dbReference>
<dbReference type="InterPro" id="IPR005225">
    <property type="entry name" value="Small_GTP-bd"/>
</dbReference>
<dbReference type="InterPro" id="IPR006073">
    <property type="entry name" value="GTP-bd"/>
</dbReference>
<keyword evidence="13" id="KW-1185">Reference proteome</keyword>
<dbReference type="Gene3D" id="3.30.300.20">
    <property type="match status" value="1"/>
</dbReference>
<comment type="caution">
    <text evidence="12">The sequence shown here is derived from an EMBL/GenBank/DDBJ whole genome shotgun (WGS) entry which is preliminary data.</text>
</comment>